<dbReference type="GO" id="GO:0032259">
    <property type="term" value="P:methylation"/>
    <property type="evidence" value="ECO:0007669"/>
    <property type="project" value="UniProtKB-KW"/>
</dbReference>
<keyword evidence="4" id="KW-1185">Reference proteome</keyword>
<comment type="caution">
    <text evidence="3">The sequence shown here is derived from an EMBL/GenBank/DDBJ whole genome shotgun (WGS) entry which is preliminary data.</text>
</comment>
<protein>
    <submittedName>
        <fullName evidence="3">Class I SAM-dependent methyltransferase</fullName>
    </submittedName>
</protein>
<evidence type="ECO:0000259" key="2">
    <source>
        <dbReference type="Pfam" id="PF08484"/>
    </source>
</evidence>
<name>A0ABT2JBJ2_9PSEU</name>
<dbReference type="Gene3D" id="3.40.50.720">
    <property type="entry name" value="NAD(P)-binding Rossmann-like Domain"/>
    <property type="match status" value="1"/>
</dbReference>
<evidence type="ECO:0000259" key="1">
    <source>
        <dbReference type="Pfam" id="PF08421"/>
    </source>
</evidence>
<feature type="domain" description="Methyltransferase putative zinc binding" evidence="1">
    <location>
        <begin position="4"/>
        <end position="61"/>
    </location>
</feature>
<keyword evidence="3" id="KW-0808">Transferase</keyword>
<keyword evidence="3" id="KW-0489">Methyltransferase</keyword>
<dbReference type="Gene3D" id="6.20.50.110">
    <property type="entry name" value="Methyltransferase, zinc-binding domain"/>
    <property type="match status" value="1"/>
</dbReference>
<dbReference type="RefSeq" id="WP_260192615.1">
    <property type="nucleotide sequence ID" value="NZ_JAFFZE010000014.1"/>
</dbReference>
<dbReference type="Pfam" id="PF08484">
    <property type="entry name" value="Methyltransf_14"/>
    <property type="match status" value="1"/>
</dbReference>
<evidence type="ECO:0000313" key="3">
    <source>
        <dbReference type="EMBL" id="MCT2585138.1"/>
    </source>
</evidence>
<dbReference type="EMBL" id="JAFFZE010000014">
    <property type="protein sequence ID" value="MCT2585138.1"/>
    <property type="molecule type" value="Genomic_DNA"/>
</dbReference>
<gene>
    <name evidence="3" type="ORF">JT362_18645</name>
</gene>
<dbReference type="Pfam" id="PF08421">
    <property type="entry name" value="Methyltransf_13"/>
    <property type="match status" value="1"/>
</dbReference>
<dbReference type="InterPro" id="IPR013630">
    <property type="entry name" value="Methyltransf_Zn-bd_dom_put"/>
</dbReference>
<dbReference type="Pfam" id="PF13489">
    <property type="entry name" value="Methyltransf_23"/>
    <property type="match status" value="1"/>
</dbReference>
<sequence>MTRCRVCDQAVQEFFDFERQPLSSAFPLPGEADGEFFFRLAVGICSSCTLVQLIEDVPQEHAHHQGYPYHSAGSSVMHKHFTQTAYDLLETELTGPDPFVVEIGANDGVLLRTCGDAGVRHLAVEPSGAGGVRVHRAFFDAASAADIRAENGPADVVYAANTICGVADLAAVFAGLDVLLGPDGVLVFEDPYLGEIVERTAFDQIYDEHVFFFTARSVRSMAERFGFELVGVERLPVHGGQIRYTIAHAGRRVPSPAVAELVREETGRGLADLATLEDFAAKVRGIRTDLVALLGDLRAAGNTIAGYGATAKSSTVANYCGLGPDLVPFVCDTTPGKQGRVTPGSHIPVRPAAAFADPYPDYALLFAWNHAEEIMAKERAFRAAGGRWILYVPTVHIV</sequence>
<dbReference type="InterPro" id="IPR038576">
    <property type="entry name" value="Methyltransf_Zn-bd_dom_put_sf"/>
</dbReference>
<dbReference type="InterPro" id="IPR013691">
    <property type="entry name" value="MeTrfase_14"/>
</dbReference>
<feature type="domain" description="C-methyltransferase" evidence="2">
    <location>
        <begin position="236"/>
        <end position="393"/>
    </location>
</feature>
<evidence type="ECO:0000313" key="4">
    <source>
        <dbReference type="Proteomes" id="UP001156441"/>
    </source>
</evidence>
<reference evidence="3 4" key="1">
    <citation type="submission" date="2021-02" db="EMBL/GenBank/DDBJ databases">
        <title>Actinophytocola xerophila sp. nov., isolated from soil of cotton cropping field.</title>
        <authorList>
            <person name="Huang R."/>
            <person name="Chen X."/>
            <person name="Ge X."/>
            <person name="Liu W."/>
        </authorList>
    </citation>
    <scope>NUCLEOTIDE SEQUENCE [LARGE SCALE GENOMIC DNA]</scope>
    <source>
        <strain evidence="3 4">S1-96</strain>
    </source>
</reference>
<dbReference type="PANTHER" id="PTHR43861">
    <property type="entry name" value="TRANS-ACONITATE 2-METHYLTRANSFERASE-RELATED"/>
    <property type="match status" value="1"/>
</dbReference>
<dbReference type="Gene3D" id="3.40.50.150">
    <property type="entry name" value="Vaccinia Virus protein VP39"/>
    <property type="match status" value="1"/>
</dbReference>
<proteinExistence type="predicted"/>
<organism evidence="3 4">
    <name type="scientific">Actinophytocola gossypii</name>
    <dbReference type="NCBI Taxonomy" id="2812003"/>
    <lineage>
        <taxon>Bacteria</taxon>
        <taxon>Bacillati</taxon>
        <taxon>Actinomycetota</taxon>
        <taxon>Actinomycetes</taxon>
        <taxon>Pseudonocardiales</taxon>
        <taxon>Pseudonocardiaceae</taxon>
    </lineage>
</organism>
<dbReference type="InterPro" id="IPR029063">
    <property type="entry name" value="SAM-dependent_MTases_sf"/>
</dbReference>
<accession>A0ABT2JBJ2</accession>
<dbReference type="SUPFAM" id="SSF53335">
    <property type="entry name" value="S-adenosyl-L-methionine-dependent methyltransferases"/>
    <property type="match status" value="1"/>
</dbReference>
<dbReference type="GO" id="GO:0008168">
    <property type="term" value="F:methyltransferase activity"/>
    <property type="evidence" value="ECO:0007669"/>
    <property type="project" value="UniProtKB-KW"/>
</dbReference>
<dbReference type="PANTHER" id="PTHR43861:SF5">
    <property type="entry name" value="BLL5978 PROTEIN"/>
    <property type="match status" value="1"/>
</dbReference>
<dbReference type="Gene3D" id="6.10.250.3100">
    <property type="match status" value="1"/>
</dbReference>
<dbReference type="Proteomes" id="UP001156441">
    <property type="component" value="Unassembled WGS sequence"/>
</dbReference>